<dbReference type="OrthoDB" id="7628592at2"/>
<dbReference type="AlphaFoldDB" id="A0A6N8DLA3"/>
<proteinExistence type="predicted"/>
<protein>
    <recommendedName>
        <fullName evidence="3">DUF2336 domain-containing protein</fullName>
    </recommendedName>
</protein>
<evidence type="ECO:0000313" key="2">
    <source>
        <dbReference type="Proteomes" id="UP000439113"/>
    </source>
</evidence>
<comment type="caution">
    <text evidence="1">The sequence shown here is derived from an EMBL/GenBank/DDBJ whole genome shotgun (WGS) entry which is preliminary data.</text>
</comment>
<gene>
    <name evidence="1" type="ORF">GJ654_09600</name>
</gene>
<sequence length="305" mass="33316">MLSTEIGALRRDIFGKGAVTREDFARVLAVHGAGPEHADLLADVAVELIVEQADPPRYVCAKDAAWLIGAIHAHPLPYDVEIRLLTRTLERALSLPESLPRFALAEIEEAIILGRRDHPAGVIDARDVEALRQAVYATEEAASLHVTRTKAEVLFRIAHAGAPGCVDPAFDRLFAQAVGNHLMGVAHRGVLSRADRKQLEDFENSPAPSMGQFLSGMFSRLSLPTLNDLKDVGERAGERLRERDAAESAERAVAERVYPEETRWLASRLSRALTSAERALLGFLKQEMAGEPPPSLKTLFARAGV</sequence>
<reference evidence="1 2" key="1">
    <citation type="submission" date="2019-11" db="EMBL/GenBank/DDBJ databases">
        <title>Whole-genome sequence of a Rhodoblastus acidophilus DSM 142.</title>
        <authorList>
            <person name="Kyndt J.A."/>
            <person name="Meyer T.E."/>
        </authorList>
    </citation>
    <scope>NUCLEOTIDE SEQUENCE [LARGE SCALE GENOMIC DNA]</scope>
    <source>
        <strain evidence="1 2">DSM 142</strain>
    </source>
</reference>
<evidence type="ECO:0008006" key="3">
    <source>
        <dbReference type="Google" id="ProtNLM"/>
    </source>
</evidence>
<dbReference type="Proteomes" id="UP000439113">
    <property type="component" value="Unassembled WGS sequence"/>
</dbReference>
<dbReference type="RefSeq" id="WP_155445934.1">
    <property type="nucleotide sequence ID" value="NZ_JAOQNR010000006.1"/>
</dbReference>
<organism evidence="1 2">
    <name type="scientific">Rhodoblastus acidophilus</name>
    <name type="common">Rhodopseudomonas acidophila</name>
    <dbReference type="NCBI Taxonomy" id="1074"/>
    <lineage>
        <taxon>Bacteria</taxon>
        <taxon>Pseudomonadati</taxon>
        <taxon>Pseudomonadota</taxon>
        <taxon>Alphaproteobacteria</taxon>
        <taxon>Hyphomicrobiales</taxon>
        <taxon>Rhodoblastaceae</taxon>
        <taxon>Rhodoblastus</taxon>
    </lineage>
</organism>
<accession>A0A6N8DLA3</accession>
<name>A0A6N8DLA3_RHOAC</name>
<dbReference type="EMBL" id="WNKS01000006">
    <property type="protein sequence ID" value="MTV31249.1"/>
    <property type="molecule type" value="Genomic_DNA"/>
</dbReference>
<evidence type="ECO:0000313" key="1">
    <source>
        <dbReference type="EMBL" id="MTV31249.1"/>
    </source>
</evidence>